<reference evidence="1" key="1">
    <citation type="submission" date="2021-08" db="EMBL/GenBank/DDBJ databases">
        <authorList>
            <person name="Nwanade C."/>
            <person name="Wang M."/>
            <person name="Masoudi A."/>
            <person name="Yu Z."/>
            <person name="Liu J."/>
        </authorList>
    </citation>
    <scope>NUCLEOTIDE SEQUENCE</scope>
    <source>
        <strain evidence="1">S122</strain>
    </source>
</reference>
<sequence>MADTAEALVERVREANKGLLAEPKIPAGLGIDPMLMALAMELALKAWITLDQGSKIIREHNLSKLFNMLKPEQQEKIENDLRISCPWYNSSPLDPLGMDAASILDHHADAFVKWRYMHEMTHGSFSTSDMENVFESVLRLFRARYTSETLT</sequence>
<protein>
    <recommendedName>
        <fullName evidence="3">HEPN domain-containing protein</fullName>
    </recommendedName>
</protein>
<dbReference type="Proteomes" id="UP001058713">
    <property type="component" value="Chromosome"/>
</dbReference>
<evidence type="ECO:0008006" key="3">
    <source>
        <dbReference type="Google" id="ProtNLM"/>
    </source>
</evidence>
<dbReference type="EMBL" id="CP081070">
    <property type="protein sequence ID" value="UWQ54727.1"/>
    <property type="molecule type" value="Genomic_DNA"/>
</dbReference>
<evidence type="ECO:0000313" key="2">
    <source>
        <dbReference type="Proteomes" id="UP001058713"/>
    </source>
</evidence>
<dbReference type="AlphaFoldDB" id="A0A9Q9M1K6"/>
<organism evidence="1 2">
    <name type="scientific">Leisingera caerulea</name>
    <name type="common">Phaeobacter caeruleus</name>
    <dbReference type="NCBI Taxonomy" id="506591"/>
    <lineage>
        <taxon>Bacteria</taxon>
        <taxon>Pseudomonadati</taxon>
        <taxon>Pseudomonadota</taxon>
        <taxon>Alphaproteobacteria</taxon>
        <taxon>Rhodobacterales</taxon>
        <taxon>Roseobacteraceae</taxon>
        <taxon>Leisingera</taxon>
    </lineage>
</organism>
<accession>A0A9Q9M1K6</accession>
<evidence type="ECO:0000313" key="1">
    <source>
        <dbReference type="EMBL" id="UWQ54727.1"/>
    </source>
</evidence>
<dbReference type="KEGG" id="lcae:K3721_04140"/>
<proteinExistence type="predicted"/>
<gene>
    <name evidence="1" type="ORF">K3721_04140</name>
</gene>
<dbReference type="Gene3D" id="1.20.120.330">
    <property type="entry name" value="Nucleotidyltransferases domain 2"/>
    <property type="match status" value="1"/>
</dbReference>
<dbReference type="RefSeq" id="WP_259971952.1">
    <property type="nucleotide sequence ID" value="NZ_CP081070.1"/>
</dbReference>
<name>A0A9Q9M1K6_LEICA</name>